<dbReference type="Gene3D" id="2.30.30.90">
    <property type="match status" value="1"/>
</dbReference>
<dbReference type="GO" id="GO:0046914">
    <property type="term" value="F:transition metal ion binding"/>
    <property type="evidence" value="ECO:0007669"/>
    <property type="project" value="InterPro"/>
</dbReference>
<dbReference type="AlphaFoldDB" id="A0A2N8HC52"/>
<dbReference type="RefSeq" id="WP_102716000.1">
    <property type="nucleotide sequence ID" value="NZ_CABMLK010000002.1"/>
</dbReference>
<dbReference type="PANTHER" id="PTHR43151:SF1">
    <property type="entry name" value="SSR2333 PROTEIN"/>
    <property type="match status" value="1"/>
</dbReference>
<dbReference type="InterPro" id="IPR007167">
    <property type="entry name" value="Fe-transptr_FeoA-like"/>
</dbReference>
<feature type="domain" description="Ferrous iron transporter FeoA-like" evidence="2">
    <location>
        <begin position="1"/>
        <end position="70"/>
    </location>
</feature>
<dbReference type="Pfam" id="PF04023">
    <property type="entry name" value="FeoA"/>
    <property type="match status" value="1"/>
</dbReference>
<dbReference type="InterPro" id="IPR053184">
    <property type="entry name" value="FeoA-like"/>
</dbReference>
<dbReference type="InterPro" id="IPR008988">
    <property type="entry name" value="Transcriptional_repressor_C"/>
</dbReference>
<protein>
    <submittedName>
        <fullName evidence="3">Ferrous iron transport protein A</fullName>
    </submittedName>
</protein>
<evidence type="ECO:0000259" key="2">
    <source>
        <dbReference type="SMART" id="SM00899"/>
    </source>
</evidence>
<dbReference type="SMART" id="SM00899">
    <property type="entry name" value="FeoA"/>
    <property type="match status" value="1"/>
</dbReference>
<name>A0A2N8HC52_9BACT</name>
<organism evidence="3 4">
    <name type="scientific">Akkermansia muciniphila</name>
    <dbReference type="NCBI Taxonomy" id="239935"/>
    <lineage>
        <taxon>Bacteria</taxon>
        <taxon>Pseudomonadati</taxon>
        <taxon>Verrucomicrobiota</taxon>
        <taxon>Verrucomicrobiia</taxon>
        <taxon>Verrucomicrobiales</taxon>
        <taxon>Akkermansiaceae</taxon>
        <taxon>Akkermansia</taxon>
    </lineage>
</organism>
<comment type="caution">
    <text evidence="3">The sequence shown here is derived from an EMBL/GenBank/DDBJ whole genome shotgun (WGS) entry which is preliminary data.</text>
</comment>
<evidence type="ECO:0000313" key="3">
    <source>
        <dbReference type="EMBL" id="PNC17443.1"/>
    </source>
</evidence>
<dbReference type="EMBL" id="PJKA01000013">
    <property type="protein sequence ID" value="PNC17443.1"/>
    <property type="molecule type" value="Genomic_DNA"/>
</dbReference>
<evidence type="ECO:0000256" key="1">
    <source>
        <dbReference type="ARBA" id="ARBA00023004"/>
    </source>
</evidence>
<dbReference type="Proteomes" id="UP000236000">
    <property type="component" value="Unassembled WGS sequence"/>
</dbReference>
<dbReference type="SUPFAM" id="SSF50037">
    <property type="entry name" value="C-terminal domain of transcriptional repressors"/>
    <property type="match status" value="1"/>
</dbReference>
<gene>
    <name evidence="3" type="ORF">CXU22_10520</name>
</gene>
<proteinExistence type="predicted"/>
<dbReference type="PANTHER" id="PTHR43151">
    <property type="entry name" value="FEOA FAMILY PROTEIN"/>
    <property type="match status" value="1"/>
</dbReference>
<accession>A0A2N8HC52</accession>
<evidence type="ECO:0000313" key="4">
    <source>
        <dbReference type="Proteomes" id="UP000236000"/>
    </source>
</evidence>
<dbReference type="InterPro" id="IPR038157">
    <property type="entry name" value="FeoA_core_dom"/>
</dbReference>
<keyword evidence="1" id="KW-0408">Iron</keyword>
<sequence length="70" mass="7534">MPLSMLNIGDIRQINKIHGKDETRRFLESLGFVSGSSVSIISENGGNFIVNVKGARIALSKALACKIFVA</sequence>
<reference evidence="3 4" key="1">
    <citation type="journal article" date="2017" name="BMC Genomics">
        <title>Genome sequencing of 39 Akkermansia muciniphila isolates reveals its population structure, genomic and functional diverisity, and global distribution in mammalian gut microbiotas.</title>
        <authorList>
            <person name="Guo X."/>
            <person name="Li S."/>
            <person name="Zhang J."/>
            <person name="Wu F."/>
            <person name="Li X."/>
            <person name="Wu D."/>
            <person name="Zhang M."/>
            <person name="Ou Z."/>
            <person name="Jie Z."/>
            <person name="Yan Q."/>
            <person name="Li P."/>
            <person name="Yi J."/>
            <person name="Peng Y."/>
        </authorList>
    </citation>
    <scope>NUCLEOTIDE SEQUENCE [LARGE SCALE GENOMIC DNA]</scope>
    <source>
        <strain evidence="3 4">GP24</strain>
    </source>
</reference>